<dbReference type="Pfam" id="PF18909">
    <property type="entry name" value="dGTP_diPhyd_N"/>
    <property type="match status" value="1"/>
</dbReference>
<sequence length="173" mass="18757">MSDKIDRIAETADEPMLPGVEGPIDRAPSTWWKNRDYGQRVILEVPAGVDVQSVLPDDNPKTALGKLKPGTAAIPPVAILELGRAMTNGAVKYGRFNWRDKTITTSVYTDAIDRHLLAFRDGEDLASDSAAHHLAHVMACCAILLDAIHTGNLNDDRRRDGAAAIAIDRFTGS</sequence>
<reference evidence="3 4" key="1">
    <citation type="submission" date="2020-08" db="EMBL/GenBank/DDBJ databases">
        <title>Genomic Encyclopedia of Type Strains, Phase IV (KMG-IV): sequencing the most valuable type-strain genomes for metagenomic binning, comparative biology and taxonomic classification.</title>
        <authorList>
            <person name="Goeker M."/>
        </authorList>
    </citation>
    <scope>NUCLEOTIDE SEQUENCE [LARGE SCALE GENOMIC DNA]</scope>
    <source>
        <strain evidence="3 4">DSM 100211</strain>
    </source>
</reference>
<feature type="region of interest" description="Disordered" evidence="1">
    <location>
        <begin position="1"/>
        <end position="22"/>
    </location>
</feature>
<keyword evidence="4" id="KW-1185">Reference proteome</keyword>
<evidence type="ECO:0000259" key="2">
    <source>
        <dbReference type="Pfam" id="PF18909"/>
    </source>
</evidence>
<feature type="compositionally biased region" description="Basic and acidic residues" evidence="1">
    <location>
        <begin position="1"/>
        <end position="10"/>
    </location>
</feature>
<proteinExistence type="predicted"/>
<name>A0A7W6DCL9_9HYPH</name>
<feature type="domain" description="dATP/dGTP diphosphohydrolase N-terminal" evidence="2">
    <location>
        <begin position="59"/>
        <end position="157"/>
    </location>
</feature>
<dbReference type="InterPro" id="IPR044038">
    <property type="entry name" value="dATP/dGTP_diPOhydrolase_N"/>
</dbReference>
<organism evidence="3 4">
    <name type="scientific">Mycoplana azooxidifex</name>
    <dbReference type="NCBI Taxonomy" id="1636188"/>
    <lineage>
        <taxon>Bacteria</taxon>
        <taxon>Pseudomonadati</taxon>
        <taxon>Pseudomonadota</taxon>
        <taxon>Alphaproteobacteria</taxon>
        <taxon>Hyphomicrobiales</taxon>
        <taxon>Rhizobiaceae</taxon>
        <taxon>Mycoplana</taxon>
    </lineage>
</organism>
<dbReference type="RefSeq" id="WP_183808274.1">
    <property type="nucleotide sequence ID" value="NZ_JACIEE010000015.1"/>
</dbReference>
<protein>
    <recommendedName>
        <fullName evidence="2">dATP/dGTP diphosphohydrolase N-terminal domain-containing protein</fullName>
    </recommendedName>
</protein>
<comment type="caution">
    <text evidence="3">The sequence shown here is derived from an EMBL/GenBank/DDBJ whole genome shotgun (WGS) entry which is preliminary data.</text>
</comment>
<evidence type="ECO:0000256" key="1">
    <source>
        <dbReference type="SAM" id="MobiDB-lite"/>
    </source>
</evidence>
<dbReference type="AlphaFoldDB" id="A0A7W6DCL9"/>
<gene>
    <name evidence="3" type="ORF">GGQ64_005371</name>
</gene>
<evidence type="ECO:0000313" key="4">
    <source>
        <dbReference type="Proteomes" id="UP000574761"/>
    </source>
</evidence>
<dbReference type="Proteomes" id="UP000574761">
    <property type="component" value="Unassembled WGS sequence"/>
</dbReference>
<accession>A0A7W6DCL9</accession>
<dbReference type="EMBL" id="JACIEE010000015">
    <property type="protein sequence ID" value="MBB3980124.1"/>
    <property type="molecule type" value="Genomic_DNA"/>
</dbReference>
<evidence type="ECO:0000313" key="3">
    <source>
        <dbReference type="EMBL" id="MBB3980124.1"/>
    </source>
</evidence>